<evidence type="ECO:0000313" key="4">
    <source>
        <dbReference type="Proteomes" id="UP001187192"/>
    </source>
</evidence>
<feature type="domain" description="LOB" evidence="2">
    <location>
        <begin position="6"/>
        <end position="108"/>
    </location>
</feature>
<reference evidence="3" key="1">
    <citation type="submission" date="2023-07" db="EMBL/GenBank/DDBJ databases">
        <title>draft genome sequence of fig (Ficus carica).</title>
        <authorList>
            <person name="Takahashi T."/>
            <person name="Nishimura K."/>
        </authorList>
    </citation>
    <scope>NUCLEOTIDE SEQUENCE</scope>
</reference>
<dbReference type="Proteomes" id="UP001187192">
    <property type="component" value="Unassembled WGS sequence"/>
</dbReference>
<dbReference type="GO" id="GO:0009755">
    <property type="term" value="P:hormone-mediated signaling pathway"/>
    <property type="evidence" value="ECO:0007669"/>
    <property type="project" value="TreeGrafter"/>
</dbReference>
<dbReference type="AlphaFoldDB" id="A0AA88AJX1"/>
<evidence type="ECO:0000259" key="2">
    <source>
        <dbReference type="PROSITE" id="PS50891"/>
    </source>
</evidence>
<dbReference type="GO" id="GO:0005634">
    <property type="term" value="C:nucleus"/>
    <property type="evidence" value="ECO:0007669"/>
    <property type="project" value="TreeGrafter"/>
</dbReference>
<comment type="caution">
    <text evidence="3">The sequence shown here is derived from an EMBL/GenBank/DDBJ whole genome shotgun (WGS) entry which is preliminary data.</text>
</comment>
<dbReference type="Pfam" id="PF03195">
    <property type="entry name" value="LOB"/>
    <property type="match status" value="1"/>
</dbReference>
<protein>
    <recommendedName>
        <fullName evidence="2">LOB domain-containing protein</fullName>
    </recommendedName>
</protein>
<evidence type="ECO:0000313" key="3">
    <source>
        <dbReference type="EMBL" id="GMN41451.1"/>
    </source>
</evidence>
<dbReference type="EMBL" id="BTGU01000012">
    <property type="protein sequence ID" value="GMN41451.1"/>
    <property type="molecule type" value="Genomic_DNA"/>
</dbReference>
<gene>
    <name evidence="3" type="ORF">TIFTF001_010684</name>
</gene>
<dbReference type="InterPro" id="IPR004883">
    <property type="entry name" value="LOB"/>
</dbReference>
<sequence>MTGFGSSCGACKFLRRKCSSECIFAPYFCYDEAPSHFSAVHKVFGASNVSKLLLHLPVHNRSDAATTISYEALARMRDPIACLQEEIEILGNQIANNLTAVISSCGSSEPITNNNGSNVYGITQISSQNDAVMNSQYYQNQQEILLSQIGNSTGNNISSQGFEYGQMGVQFPPLYGWDHEEKYVPCHSFSDPLGKLFDVMQQDNVGNSSPWLDDDIPIMESCIGPIWD</sequence>
<dbReference type="PANTHER" id="PTHR31529">
    <property type="entry name" value="LOB DOMAIN CONTAINING PROTEIN"/>
    <property type="match status" value="1"/>
</dbReference>
<name>A0AA88AJX1_FICCA</name>
<accession>A0AA88AJX1</accession>
<keyword evidence="4" id="KW-1185">Reference proteome</keyword>
<dbReference type="PANTHER" id="PTHR31529:SF50">
    <property type="entry name" value="LOB DOMAIN PROTEIN"/>
    <property type="match status" value="1"/>
</dbReference>
<dbReference type="GO" id="GO:0045893">
    <property type="term" value="P:positive regulation of DNA-templated transcription"/>
    <property type="evidence" value="ECO:0007669"/>
    <property type="project" value="TreeGrafter"/>
</dbReference>
<dbReference type="PROSITE" id="PS50891">
    <property type="entry name" value="LOB"/>
    <property type="match status" value="1"/>
</dbReference>
<evidence type="ECO:0000256" key="1">
    <source>
        <dbReference type="ARBA" id="ARBA00005474"/>
    </source>
</evidence>
<comment type="similarity">
    <text evidence="1">Belongs to the LOB domain-containing protein family.</text>
</comment>
<organism evidence="3 4">
    <name type="scientific">Ficus carica</name>
    <name type="common">Common fig</name>
    <dbReference type="NCBI Taxonomy" id="3494"/>
    <lineage>
        <taxon>Eukaryota</taxon>
        <taxon>Viridiplantae</taxon>
        <taxon>Streptophyta</taxon>
        <taxon>Embryophyta</taxon>
        <taxon>Tracheophyta</taxon>
        <taxon>Spermatophyta</taxon>
        <taxon>Magnoliopsida</taxon>
        <taxon>eudicotyledons</taxon>
        <taxon>Gunneridae</taxon>
        <taxon>Pentapetalae</taxon>
        <taxon>rosids</taxon>
        <taxon>fabids</taxon>
        <taxon>Rosales</taxon>
        <taxon>Moraceae</taxon>
        <taxon>Ficeae</taxon>
        <taxon>Ficus</taxon>
    </lineage>
</organism>
<proteinExistence type="inferred from homology"/>